<name>A0ABU3CB12_9FLAO</name>
<dbReference type="InterPro" id="IPR018392">
    <property type="entry name" value="LysM"/>
</dbReference>
<protein>
    <submittedName>
        <fullName evidence="6">LysM peptidoglycan-binding domain-containing protein</fullName>
    </submittedName>
</protein>
<feature type="signal peptide" evidence="4">
    <location>
        <begin position="1"/>
        <end position="20"/>
    </location>
</feature>
<keyword evidence="2 4" id="KW-0732">Signal</keyword>
<dbReference type="Pfam" id="PF13458">
    <property type="entry name" value="Peripla_BP_6"/>
    <property type="match status" value="1"/>
</dbReference>
<evidence type="ECO:0000313" key="6">
    <source>
        <dbReference type="EMBL" id="MDT0643535.1"/>
    </source>
</evidence>
<dbReference type="PANTHER" id="PTHR33734:SF22">
    <property type="entry name" value="MEMBRANE-BOUND LYTIC MUREIN TRANSGLYCOSYLASE D"/>
    <property type="match status" value="1"/>
</dbReference>
<dbReference type="InterPro" id="IPR028082">
    <property type="entry name" value="Peripla_BP_I"/>
</dbReference>
<dbReference type="EMBL" id="JAVRHQ010000013">
    <property type="protein sequence ID" value="MDT0643535.1"/>
    <property type="molecule type" value="Genomic_DNA"/>
</dbReference>
<evidence type="ECO:0000256" key="1">
    <source>
        <dbReference type="ARBA" id="ARBA00010062"/>
    </source>
</evidence>
<keyword evidence="7" id="KW-1185">Reference proteome</keyword>
<sequence>MKYLLALCLMFQIFTSEAVAQQFKYHTVAPGETVSSIARTYNITKEDIYKYNPDAKSGIDASAKLVIPLTSSGETASEEEPVTFVTHKVARKETLFGLSQQYNVEIDEIKRYNKHLYSEELQTGEEIRIPVKATPAAGKNSAVVSSTTKSTNASSSGTSGINPQDTRNTREHVVLPKETKYGIARKYGLTVQELEEMNPKVGVLQPGIMLKVGTNVLDDSVIITDKTFEFYEVKPKENFFRLTQKFGIDKDSLIALNPALEDGVKSGMVLKIPADPDTNTSDLNIDDFAEASEKSVDLKSNISNFETKELVLMLPYNLNRIETDSTNTYKNAILNDRVLRISLDFYSGVLMAVEEAKELGISTNLRVYDTKYDTNNGAREVNNIINTHNFSNVDAVIGPFFQTSTEAAAAKLSAENVPVISPLSNKAMKPYMNLFQSRPTDEMLVDAMLNYLQKNAHNKNVVVIADGKNYEIKSRLGRIFPDAKFVNPSEGYVSESAMDAALAPNRENWVILESDNVGILNSVTSGLNRLARNKNISLLTTNKGNGYDNDNVANEHLARLKFRYPSVDKEFDGNSSKEFIEEYTEKYGVNPNQYAVRGYDLTLDVLLRLATSEDLYDSFERFKGYTEYYENKFHYLPRSGGGFHNDAVYIMRINPDLTLSVENDF</sequence>
<dbReference type="InterPro" id="IPR028081">
    <property type="entry name" value="Leu-bd"/>
</dbReference>
<proteinExistence type="inferred from homology"/>
<dbReference type="RefSeq" id="WP_311535153.1">
    <property type="nucleotide sequence ID" value="NZ_JAVRHQ010000013.1"/>
</dbReference>
<feature type="region of interest" description="Disordered" evidence="3">
    <location>
        <begin position="138"/>
        <end position="169"/>
    </location>
</feature>
<dbReference type="InterPro" id="IPR036779">
    <property type="entry name" value="LysM_dom_sf"/>
</dbReference>
<dbReference type="Pfam" id="PF01476">
    <property type="entry name" value="LysM"/>
    <property type="match status" value="4"/>
</dbReference>
<evidence type="ECO:0000313" key="7">
    <source>
        <dbReference type="Proteomes" id="UP001262889"/>
    </source>
</evidence>
<dbReference type="CDD" id="cd06268">
    <property type="entry name" value="PBP1_ABC_transporter_LIVBP-like"/>
    <property type="match status" value="1"/>
</dbReference>
<accession>A0ABU3CB12</accession>
<dbReference type="SMART" id="SM00257">
    <property type="entry name" value="LysM"/>
    <property type="match status" value="4"/>
</dbReference>
<comment type="similarity">
    <text evidence="1">Belongs to the leucine-binding protein family.</text>
</comment>
<evidence type="ECO:0000256" key="3">
    <source>
        <dbReference type="SAM" id="MobiDB-lite"/>
    </source>
</evidence>
<organism evidence="6 7">
    <name type="scientific">Autumnicola tepida</name>
    <dbReference type="NCBI Taxonomy" id="3075595"/>
    <lineage>
        <taxon>Bacteria</taxon>
        <taxon>Pseudomonadati</taxon>
        <taxon>Bacteroidota</taxon>
        <taxon>Flavobacteriia</taxon>
        <taxon>Flavobacteriales</taxon>
        <taxon>Flavobacteriaceae</taxon>
        <taxon>Autumnicola</taxon>
    </lineage>
</organism>
<dbReference type="PANTHER" id="PTHR33734">
    <property type="entry name" value="LYSM DOMAIN-CONTAINING GPI-ANCHORED PROTEIN 2"/>
    <property type="match status" value="1"/>
</dbReference>
<reference evidence="6 7" key="1">
    <citation type="submission" date="2023-09" db="EMBL/GenBank/DDBJ databases">
        <authorList>
            <person name="Rey-Velasco X."/>
        </authorList>
    </citation>
    <scope>NUCLEOTIDE SEQUENCE [LARGE SCALE GENOMIC DNA]</scope>
    <source>
        <strain evidence="6 7">F363</strain>
    </source>
</reference>
<feature type="domain" description="LysM" evidence="5">
    <location>
        <begin position="24"/>
        <end position="67"/>
    </location>
</feature>
<feature type="chain" id="PRO_5045882526" evidence="4">
    <location>
        <begin position="21"/>
        <end position="665"/>
    </location>
</feature>
<evidence type="ECO:0000256" key="4">
    <source>
        <dbReference type="SAM" id="SignalP"/>
    </source>
</evidence>
<comment type="caution">
    <text evidence="6">The sequence shown here is derived from an EMBL/GenBank/DDBJ whole genome shotgun (WGS) entry which is preliminary data.</text>
</comment>
<gene>
    <name evidence="6" type="ORF">RM553_11890</name>
</gene>
<dbReference type="SUPFAM" id="SSF54106">
    <property type="entry name" value="LysM domain"/>
    <property type="match status" value="4"/>
</dbReference>
<feature type="domain" description="LysM" evidence="5">
    <location>
        <begin position="85"/>
        <end position="129"/>
    </location>
</feature>
<dbReference type="Proteomes" id="UP001262889">
    <property type="component" value="Unassembled WGS sequence"/>
</dbReference>
<dbReference type="CDD" id="cd00118">
    <property type="entry name" value="LysM"/>
    <property type="match status" value="4"/>
</dbReference>
<dbReference type="Gene3D" id="3.40.50.2300">
    <property type="match status" value="2"/>
</dbReference>
<evidence type="ECO:0000259" key="5">
    <source>
        <dbReference type="PROSITE" id="PS51782"/>
    </source>
</evidence>
<feature type="compositionally biased region" description="Low complexity" evidence="3">
    <location>
        <begin position="139"/>
        <end position="160"/>
    </location>
</feature>
<dbReference type="SUPFAM" id="SSF53822">
    <property type="entry name" value="Periplasmic binding protein-like I"/>
    <property type="match status" value="1"/>
</dbReference>
<dbReference type="Gene3D" id="3.10.350.10">
    <property type="entry name" value="LysM domain"/>
    <property type="match status" value="4"/>
</dbReference>
<dbReference type="PROSITE" id="PS51782">
    <property type="entry name" value="LYSM"/>
    <property type="match status" value="2"/>
</dbReference>
<evidence type="ECO:0000256" key="2">
    <source>
        <dbReference type="ARBA" id="ARBA00022729"/>
    </source>
</evidence>